<dbReference type="OrthoDB" id="5835829at2759"/>
<dbReference type="Proteomes" id="UP000799424">
    <property type="component" value="Unassembled WGS sequence"/>
</dbReference>
<sequence>MSRYLGTQKAGAVRHPDCQLLSNFHSPRAVEWHFKEWLPQPAYLLHRSYFQYGHLAVTFVLAFLPIIAYVTLQSQYLVHFDNLQRSVQPYVADKSFLRAFVGEQIPPRSATPLVVTAFAHWSHYEKIAKVAVALADIGYPITFITGRIFEDNFKKLHPQISFHPIHGKPDKFTDEYYEMIKTFEPGSAELGLFMMMKALIGGIPDQHETLQQVFKNHRAQYGESNLLYPSTIYPSPTTIPSYLELPVSNQTQALVSVAAHSLLTLTTHIPSTWANDQHETWTPKRCITQPTILTKETMPPKNYHFMSALPDYLLPLGVPEFEFMRTNSRPNIHYFGGLKAHHSEPSSVADLPDWWGVVAAAKQEGKKIAALLIPALEAMKERTDVLVIATTVAVEFDALQDLVIRSNARIAKFVPYDVLLPQVDILVNNGGYGAVIQSLQLGVPMVLAGQGEDKNLTNTIVEWKEVGANLGTMRPSIEAVRNGISKVLEDAKYKKNAVAMSKNFDKYDMTTVFDGVIQGAVKKWMKEKSYARRASVEHHGET</sequence>
<keyword evidence="1" id="KW-1133">Transmembrane helix</keyword>
<accession>A0A6A7A2W1</accession>
<feature type="domain" description="Erythromycin biosynthesis protein CIII-like C-terminal" evidence="2">
    <location>
        <begin position="403"/>
        <end position="502"/>
    </location>
</feature>
<dbReference type="EMBL" id="MU006225">
    <property type="protein sequence ID" value="KAF2827099.1"/>
    <property type="molecule type" value="Genomic_DNA"/>
</dbReference>
<gene>
    <name evidence="3" type="ORF">CC86DRAFT_466834</name>
</gene>
<evidence type="ECO:0000313" key="3">
    <source>
        <dbReference type="EMBL" id="KAF2827099.1"/>
    </source>
</evidence>
<dbReference type="PANTHER" id="PTHR48050:SF13">
    <property type="entry name" value="STEROL 3-BETA-GLUCOSYLTRANSFERASE UGT80A2"/>
    <property type="match status" value="1"/>
</dbReference>
<dbReference type="InterPro" id="IPR010610">
    <property type="entry name" value="EryCIII-like_C"/>
</dbReference>
<keyword evidence="3" id="KW-0808">Transferase</keyword>
<reference evidence="3" key="1">
    <citation type="journal article" date="2020" name="Stud. Mycol.">
        <title>101 Dothideomycetes genomes: a test case for predicting lifestyles and emergence of pathogens.</title>
        <authorList>
            <person name="Haridas S."/>
            <person name="Albert R."/>
            <person name="Binder M."/>
            <person name="Bloem J."/>
            <person name="Labutti K."/>
            <person name="Salamov A."/>
            <person name="Andreopoulos B."/>
            <person name="Baker S."/>
            <person name="Barry K."/>
            <person name="Bills G."/>
            <person name="Bluhm B."/>
            <person name="Cannon C."/>
            <person name="Castanera R."/>
            <person name="Culley D."/>
            <person name="Daum C."/>
            <person name="Ezra D."/>
            <person name="Gonzalez J."/>
            <person name="Henrissat B."/>
            <person name="Kuo A."/>
            <person name="Liang C."/>
            <person name="Lipzen A."/>
            <person name="Lutzoni F."/>
            <person name="Magnuson J."/>
            <person name="Mondo S."/>
            <person name="Nolan M."/>
            <person name="Ohm R."/>
            <person name="Pangilinan J."/>
            <person name="Park H.-J."/>
            <person name="Ramirez L."/>
            <person name="Alfaro M."/>
            <person name="Sun H."/>
            <person name="Tritt A."/>
            <person name="Yoshinaga Y."/>
            <person name="Zwiers L.-H."/>
            <person name="Turgeon B."/>
            <person name="Goodwin S."/>
            <person name="Spatafora J."/>
            <person name="Crous P."/>
            <person name="Grigoriev I."/>
        </authorList>
    </citation>
    <scope>NUCLEOTIDE SEQUENCE</scope>
    <source>
        <strain evidence="3">CBS 113818</strain>
    </source>
</reference>
<organism evidence="3 4">
    <name type="scientific">Ophiobolus disseminans</name>
    <dbReference type="NCBI Taxonomy" id="1469910"/>
    <lineage>
        <taxon>Eukaryota</taxon>
        <taxon>Fungi</taxon>
        <taxon>Dikarya</taxon>
        <taxon>Ascomycota</taxon>
        <taxon>Pezizomycotina</taxon>
        <taxon>Dothideomycetes</taxon>
        <taxon>Pleosporomycetidae</taxon>
        <taxon>Pleosporales</taxon>
        <taxon>Pleosporineae</taxon>
        <taxon>Phaeosphaeriaceae</taxon>
        <taxon>Ophiobolus</taxon>
    </lineage>
</organism>
<keyword evidence="1" id="KW-0472">Membrane</keyword>
<feature type="transmembrane region" description="Helical" evidence="1">
    <location>
        <begin position="52"/>
        <end position="72"/>
    </location>
</feature>
<dbReference type="GO" id="GO:0016757">
    <property type="term" value="F:glycosyltransferase activity"/>
    <property type="evidence" value="ECO:0007669"/>
    <property type="project" value="UniProtKB-ARBA"/>
</dbReference>
<dbReference type="Gene3D" id="3.40.50.2000">
    <property type="entry name" value="Glycogen Phosphorylase B"/>
    <property type="match status" value="1"/>
</dbReference>
<name>A0A6A7A2W1_9PLEO</name>
<protein>
    <submittedName>
        <fullName evidence="3">UDP-Glycosyltransferase/glycogen phosphorylase</fullName>
    </submittedName>
</protein>
<keyword evidence="4" id="KW-1185">Reference proteome</keyword>
<dbReference type="Pfam" id="PF06722">
    <property type="entry name" value="EryCIII-like_C"/>
    <property type="match status" value="1"/>
</dbReference>
<evidence type="ECO:0000259" key="2">
    <source>
        <dbReference type="Pfam" id="PF06722"/>
    </source>
</evidence>
<proteinExistence type="predicted"/>
<dbReference type="InterPro" id="IPR050426">
    <property type="entry name" value="Glycosyltransferase_28"/>
</dbReference>
<keyword evidence="1" id="KW-0812">Transmembrane</keyword>
<dbReference type="AlphaFoldDB" id="A0A6A7A2W1"/>
<evidence type="ECO:0000313" key="4">
    <source>
        <dbReference type="Proteomes" id="UP000799424"/>
    </source>
</evidence>
<dbReference type="SUPFAM" id="SSF53756">
    <property type="entry name" value="UDP-Glycosyltransferase/glycogen phosphorylase"/>
    <property type="match status" value="1"/>
</dbReference>
<dbReference type="PANTHER" id="PTHR48050">
    <property type="entry name" value="STEROL 3-BETA-GLUCOSYLTRANSFERASE"/>
    <property type="match status" value="1"/>
</dbReference>
<evidence type="ECO:0000256" key="1">
    <source>
        <dbReference type="SAM" id="Phobius"/>
    </source>
</evidence>